<dbReference type="AlphaFoldDB" id="A0A9P5SQW0"/>
<evidence type="ECO:0000313" key="3">
    <source>
        <dbReference type="Proteomes" id="UP000696485"/>
    </source>
</evidence>
<feature type="compositionally biased region" description="Acidic residues" evidence="1">
    <location>
        <begin position="136"/>
        <end position="160"/>
    </location>
</feature>
<feature type="compositionally biased region" description="Basic residues" evidence="1">
    <location>
        <begin position="167"/>
        <end position="182"/>
    </location>
</feature>
<feature type="compositionally biased region" description="Low complexity" evidence="1">
    <location>
        <begin position="109"/>
        <end position="135"/>
    </location>
</feature>
<gene>
    <name evidence="2" type="ORF">BG006_002383</name>
</gene>
<dbReference type="Proteomes" id="UP000696485">
    <property type="component" value="Unassembled WGS sequence"/>
</dbReference>
<reference evidence="2" key="1">
    <citation type="journal article" date="2020" name="Fungal Divers.">
        <title>Resolving the Mortierellaceae phylogeny through synthesis of multi-gene phylogenetics and phylogenomics.</title>
        <authorList>
            <person name="Vandepol N."/>
            <person name="Liber J."/>
            <person name="Desiro A."/>
            <person name="Na H."/>
            <person name="Kennedy M."/>
            <person name="Barry K."/>
            <person name="Grigoriev I.V."/>
            <person name="Miller A.N."/>
            <person name="O'Donnell K."/>
            <person name="Stajich J.E."/>
            <person name="Bonito G."/>
        </authorList>
    </citation>
    <scope>NUCLEOTIDE SEQUENCE</scope>
    <source>
        <strain evidence="2">NVP1</strain>
    </source>
</reference>
<protein>
    <submittedName>
        <fullName evidence="2">Uncharacterized protein</fullName>
    </submittedName>
</protein>
<feature type="compositionally biased region" description="Basic and acidic residues" evidence="1">
    <location>
        <begin position="211"/>
        <end position="231"/>
    </location>
</feature>
<feature type="compositionally biased region" description="Acidic residues" evidence="1">
    <location>
        <begin position="282"/>
        <end position="314"/>
    </location>
</feature>
<feature type="compositionally biased region" description="Basic and acidic residues" evidence="1">
    <location>
        <begin position="260"/>
        <end position="275"/>
    </location>
</feature>
<dbReference type="EMBL" id="JAAAUY010000155">
    <property type="protein sequence ID" value="KAF9334309.1"/>
    <property type="molecule type" value="Genomic_DNA"/>
</dbReference>
<evidence type="ECO:0000313" key="2">
    <source>
        <dbReference type="EMBL" id="KAF9334309.1"/>
    </source>
</evidence>
<organism evidence="2 3">
    <name type="scientific">Podila minutissima</name>
    <dbReference type="NCBI Taxonomy" id="64525"/>
    <lineage>
        <taxon>Eukaryota</taxon>
        <taxon>Fungi</taxon>
        <taxon>Fungi incertae sedis</taxon>
        <taxon>Mucoromycota</taxon>
        <taxon>Mortierellomycotina</taxon>
        <taxon>Mortierellomycetes</taxon>
        <taxon>Mortierellales</taxon>
        <taxon>Mortierellaceae</taxon>
        <taxon>Podila</taxon>
    </lineage>
</organism>
<keyword evidence="3" id="KW-1185">Reference proteome</keyword>
<name>A0A9P5SQW0_9FUNG</name>
<evidence type="ECO:0000256" key="1">
    <source>
        <dbReference type="SAM" id="MobiDB-lite"/>
    </source>
</evidence>
<accession>A0A9P5SQW0</accession>
<feature type="region of interest" description="Disordered" evidence="1">
    <location>
        <begin position="18"/>
        <end position="55"/>
    </location>
</feature>
<sequence>MKLFKIDFGIKDRYRRGLSEGVRSNRSPQSETAATAAAAYHHDPHHHAASPTSPSALFSAIMTSSVHEPAQQWNQIEPTSFQLAAHALARTSRHTEYDDNDDQDRDASSSDGYLSSSSSSSGSSLASSSSLSPGQSDEDMESDESSEEDEDDSDNEDSQENDAPKSREHRNHHHRHHHHHSHHDYYGGGRGHGEHGGLLPIAPAPAIPPSSDRDALEQDARQRRLERDSAKRRQSLTNQAAPDASVDLTASSKDPLVMEMIRDEAEKERVDRDYDGDNSSNDIEDDEEDEDEDEDMDEDGSEEDSESDESEESESSSSGNSDEENDNEMDGSDELENMSRVSMSEYVPGCQDEGDLRLPPQGSIFGSEDMAQDHGYRINPGPLGTGGAFDLVSSTYGHDPVLHNDHVLQKMEVDYSPGYPHPPEQSNNVQLYNTPPPTTWDSPASFGQGFQFTFTPFTHTSNHQPQSNRAELHVTRLDIDAIQF</sequence>
<comment type="caution">
    <text evidence="2">The sequence shown here is derived from an EMBL/GenBank/DDBJ whole genome shotgun (WGS) entry which is preliminary data.</text>
</comment>
<feature type="compositionally biased region" description="Polar residues" evidence="1">
    <location>
        <begin position="22"/>
        <end position="31"/>
    </location>
</feature>
<proteinExistence type="predicted"/>
<feature type="compositionally biased region" description="Acidic residues" evidence="1">
    <location>
        <begin position="321"/>
        <end position="333"/>
    </location>
</feature>
<feature type="region of interest" description="Disordered" evidence="1">
    <location>
        <begin position="92"/>
        <end position="333"/>
    </location>
</feature>